<name>A0AAW8F3W4_9ACTN</name>
<protein>
    <recommendedName>
        <fullName evidence="4">N-acetyltransferase domain-containing protein</fullName>
    </recommendedName>
</protein>
<proteinExistence type="predicted"/>
<dbReference type="AlphaFoldDB" id="A0AAW8F3W4"/>
<reference evidence="2" key="1">
    <citation type="submission" date="2023-07" db="EMBL/GenBank/DDBJ databases">
        <title>Comparative genomics of wheat-associated soil bacteria to identify genetic determinants of phenazine resistance.</title>
        <authorList>
            <person name="Mouncey N."/>
        </authorList>
    </citation>
    <scope>NUCLEOTIDE SEQUENCE</scope>
    <source>
        <strain evidence="2">V4I22</strain>
    </source>
</reference>
<dbReference type="Gene3D" id="3.40.630.30">
    <property type="match status" value="1"/>
</dbReference>
<feature type="region of interest" description="Disordered" evidence="1">
    <location>
        <begin position="126"/>
        <end position="156"/>
    </location>
</feature>
<comment type="caution">
    <text evidence="2">The sequence shown here is derived from an EMBL/GenBank/DDBJ whole genome shotgun (WGS) entry which is preliminary data.</text>
</comment>
<gene>
    <name evidence="2" type="ORF">QFZ22_000453</name>
</gene>
<dbReference type="SUPFAM" id="SSF55729">
    <property type="entry name" value="Acyl-CoA N-acyltransferases (Nat)"/>
    <property type="match status" value="1"/>
</dbReference>
<accession>A0AAW8F3W4</accession>
<dbReference type="CDD" id="cd04301">
    <property type="entry name" value="NAT_SF"/>
    <property type="match status" value="1"/>
</dbReference>
<dbReference type="InterPro" id="IPR016181">
    <property type="entry name" value="Acyl_CoA_acyltransferase"/>
</dbReference>
<evidence type="ECO:0000313" key="3">
    <source>
        <dbReference type="Proteomes" id="UP001234216"/>
    </source>
</evidence>
<sequence>MTPPVPEYLSPLRWRWILLATRGQEVRFLYWPPRRLAGHRRIRMFDREGYDIGTLVWMVCDACRVGSINKISITIEHQGQGLGRRLIRRALDDGPGYTWQTTGQSPEAQQFFPAMEKEMGVAFPEYGGGCEHLSSPPGYRPPPPGRRPRPVLERDI</sequence>
<dbReference type="EMBL" id="JAUSZV010000003">
    <property type="protein sequence ID" value="MDQ0904468.1"/>
    <property type="molecule type" value="Genomic_DNA"/>
</dbReference>
<evidence type="ECO:0000256" key="1">
    <source>
        <dbReference type="SAM" id="MobiDB-lite"/>
    </source>
</evidence>
<dbReference type="RefSeq" id="WP_306972059.1">
    <property type="nucleotide sequence ID" value="NZ_JAUSYQ010000001.1"/>
</dbReference>
<evidence type="ECO:0008006" key="4">
    <source>
        <dbReference type="Google" id="ProtNLM"/>
    </source>
</evidence>
<organism evidence="2 3">
    <name type="scientific">Streptomyces canus</name>
    <dbReference type="NCBI Taxonomy" id="58343"/>
    <lineage>
        <taxon>Bacteria</taxon>
        <taxon>Bacillati</taxon>
        <taxon>Actinomycetota</taxon>
        <taxon>Actinomycetes</taxon>
        <taxon>Kitasatosporales</taxon>
        <taxon>Streptomycetaceae</taxon>
        <taxon>Streptomyces</taxon>
        <taxon>Streptomyces aurantiacus group</taxon>
    </lineage>
</organism>
<dbReference type="Proteomes" id="UP001234216">
    <property type="component" value="Unassembled WGS sequence"/>
</dbReference>
<evidence type="ECO:0000313" key="2">
    <source>
        <dbReference type="EMBL" id="MDQ0904468.1"/>
    </source>
</evidence>